<comment type="caution">
    <text evidence="1">The sequence shown here is derived from an EMBL/GenBank/DDBJ whole genome shotgun (WGS) entry which is preliminary data.</text>
</comment>
<protein>
    <submittedName>
        <fullName evidence="1">Uncharacterized protein</fullName>
    </submittedName>
</protein>
<organism evidence="1 2">
    <name type="scientific">Austropuccinia psidii MF-1</name>
    <dbReference type="NCBI Taxonomy" id="1389203"/>
    <lineage>
        <taxon>Eukaryota</taxon>
        <taxon>Fungi</taxon>
        <taxon>Dikarya</taxon>
        <taxon>Basidiomycota</taxon>
        <taxon>Pucciniomycotina</taxon>
        <taxon>Pucciniomycetes</taxon>
        <taxon>Pucciniales</taxon>
        <taxon>Sphaerophragmiaceae</taxon>
        <taxon>Austropuccinia</taxon>
    </lineage>
</organism>
<dbReference type="OrthoDB" id="1915846at2759"/>
<dbReference type="PANTHER" id="PTHR11439">
    <property type="entry name" value="GAG-POL-RELATED RETROTRANSPOSON"/>
    <property type="match status" value="1"/>
</dbReference>
<proteinExistence type="predicted"/>
<name>A0A9Q3IHP8_9BASI</name>
<dbReference type="AlphaFoldDB" id="A0A9Q3IHP8"/>
<accession>A0A9Q3IHP8</accession>
<sequence>MAMRPNLSHAVSLLSQFLENPGITHCNADWGNCHVSRQSVSGYLATLNGCLVLWMTWKQPSVSLSTAEAEYKALCDLTSELLWLRHWVEECCLFSTIAPIVVHEDNQSQWGLQCQQQTHEAR</sequence>
<keyword evidence="2" id="KW-1185">Reference proteome</keyword>
<dbReference type="EMBL" id="AVOT02045671">
    <property type="protein sequence ID" value="MBW0541002.1"/>
    <property type="molecule type" value="Genomic_DNA"/>
</dbReference>
<evidence type="ECO:0000313" key="1">
    <source>
        <dbReference type="EMBL" id="MBW0541002.1"/>
    </source>
</evidence>
<dbReference type="CDD" id="cd09272">
    <property type="entry name" value="RNase_HI_RT_Ty1"/>
    <property type="match status" value="1"/>
</dbReference>
<dbReference type="Proteomes" id="UP000765509">
    <property type="component" value="Unassembled WGS sequence"/>
</dbReference>
<dbReference type="PANTHER" id="PTHR11439:SF470">
    <property type="entry name" value="CYSTEINE-RICH RLK (RECEPTOR-LIKE PROTEIN KINASE) 8"/>
    <property type="match status" value="1"/>
</dbReference>
<gene>
    <name evidence="1" type="ORF">O181_080717</name>
</gene>
<reference evidence="1" key="1">
    <citation type="submission" date="2021-03" db="EMBL/GenBank/DDBJ databases">
        <title>Draft genome sequence of rust myrtle Austropuccinia psidii MF-1, a brazilian biotype.</title>
        <authorList>
            <person name="Quecine M.C."/>
            <person name="Pachon D.M.R."/>
            <person name="Bonatelli M.L."/>
            <person name="Correr F.H."/>
            <person name="Franceschini L.M."/>
            <person name="Leite T.F."/>
            <person name="Margarido G.R.A."/>
            <person name="Almeida C.A."/>
            <person name="Ferrarezi J.A."/>
            <person name="Labate C.A."/>
        </authorList>
    </citation>
    <scope>NUCLEOTIDE SEQUENCE</scope>
    <source>
        <strain evidence="1">MF-1</strain>
    </source>
</reference>
<evidence type="ECO:0000313" key="2">
    <source>
        <dbReference type="Proteomes" id="UP000765509"/>
    </source>
</evidence>